<proteinExistence type="predicted"/>
<evidence type="ECO:0000313" key="1">
    <source>
        <dbReference type="EMBL" id="QVY63159.1"/>
    </source>
</evidence>
<dbReference type="RefSeq" id="WP_214478446.1">
    <property type="nucleotide sequence ID" value="NZ_CP071709.1"/>
</dbReference>
<dbReference type="Proteomes" id="UP000679247">
    <property type="component" value="Chromosome"/>
</dbReference>
<keyword evidence="2" id="KW-1185">Reference proteome</keyword>
<evidence type="ECO:0008006" key="3">
    <source>
        <dbReference type="Google" id="ProtNLM"/>
    </source>
</evidence>
<evidence type="ECO:0000313" key="2">
    <source>
        <dbReference type="Proteomes" id="UP000679247"/>
    </source>
</evidence>
<gene>
    <name evidence="1" type="ORF">J1899_08995</name>
</gene>
<organism evidence="1 2">
    <name type="scientific">Cytobacillus gottheilii</name>
    <dbReference type="NCBI Taxonomy" id="859144"/>
    <lineage>
        <taxon>Bacteria</taxon>
        <taxon>Bacillati</taxon>
        <taxon>Bacillota</taxon>
        <taxon>Bacilli</taxon>
        <taxon>Bacillales</taxon>
        <taxon>Bacillaceae</taxon>
        <taxon>Cytobacillus</taxon>
    </lineage>
</organism>
<accession>A0ABX8FGM8</accession>
<dbReference type="EMBL" id="CP071709">
    <property type="protein sequence ID" value="QVY63159.1"/>
    <property type="molecule type" value="Genomic_DNA"/>
</dbReference>
<protein>
    <recommendedName>
        <fullName evidence="3">Asp23/Gls24 family envelope stress response protein</fullName>
    </recommendedName>
</protein>
<name>A0ABX8FGM8_9BACI</name>
<sequence>MSEKEGLLKKRNAIAEGIINTIVEANIDDFEHVEMYKRMQFTNIFPSPIGEALNISYPDKEKVQIKINITVVNTPSVIQKLPVLQEKIAEEIRVFTGVNVEKVDIAIKRYMHEKKQ</sequence>
<reference evidence="1 2" key="1">
    <citation type="submission" date="2021-03" db="EMBL/GenBank/DDBJ databases">
        <title>The first data on the complete genome of the tetrodotoxin-producing bacterium.</title>
        <authorList>
            <person name="Melnikova D.I."/>
            <person name="Nijland R."/>
            <person name="Magarlamov T.Y."/>
        </authorList>
    </citation>
    <scope>NUCLEOTIDE SEQUENCE [LARGE SCALE GENOMIC DNA]</scope>
    <source>
        <strain evidence="1 2">1839</strain>
    </source>
</reference>